<gene>
    <name evidence="2" type="ORF">E2C01_049330</name>
</gene>
<evidence type="ECO:0000313" key="3">
    <source>
        <dbReference type="Proteomes" id="UP000324222"/>
    </source>
</evidence>
<organism evidence="2 3">
    <name type="scientific">Portunus trituberculatus</name>
    <name type="common">Swimming crab</name>
    <name type="synonym">Neptunus trituberculatus</name>
    <dbReference type="NCBI Taxonomy" id="210409"/>
    <lineage>
        <taxon>Eukaryota</taxon>
        <taxon>Metazoa</taxon>
        <taxon>Ecdysozoa</taxon>
        <taxon>Arthropoda</taxon>
        <taxon>Crustacea</taxon>
        <taxon>Multicrustacea</taxon>
        <taxon>Malacostraca</taxon>
        <taxon>Eumalacostraca</taxon>
        <taxon>Eucarida</taxon>
        <taxon>Decapoda</taxon>
        <taxon>Pleocyemata</taxon>
        <taxon>Brachyura</taxon>
        <taxon>Eubrachyura</taxon>
        <taxon>Portunoidea</taxon>
        <taxon>Portunidae</taxon>
        <taxon>Portuninae</taxon>
        <taxon>Portunus</taxon>
    </lineage>
</organism>
<proteinExistence type="predicted"/>
<accession>A0A5B7GDE7</accession>
<keyword evidence="3" id="KW-1185">Reference proteome</keyword>
<dbReference type="EMBL" id="VSRR010013136">
    <property type="protein sequence ID" value="MPC55395.1"/>
    <property type="molecule type" value="Genomic_DNA"/>
</dbReference>
<comment type="caution">
    <text evidence="2">The sequence shown here is derived from an EMBL/GenBank/DDBJ whole genome shotgun (WGS) entry which is preliminary data.</text>
</comment>
<name>A0A5B7GDE7_PORTR</name>
<reference evidence="2 3" key="1">
    <citation type="submission" date="2019-05" db="EMBL/GenBank/DDBJ databases">
        <title>Another draft genome of Portunus trituberculatus and its Hox gene families provides insights of decapod evolution.</title>
        <authorList>
            <person name="Jeong J.-H."/>
            <person name="Song I."/>
            <person name="Kim S."/>
            <person name="Choi T."/>
            <person name="Kim D."/>
            <person name="Ryu S."/>
            <person name="Kim W."/>
        </authorList>
    </citation>
    <scope>NUCLEOTIDE SEQUENCE [LARGE SCALE GENOMIC DNA]</scope>
    <source>
        <tissue evidence="2">Muscle</tissue>
    </source>
</reference>
<dbReference type="Proteomes" id="UP000324222">
    <property type="component" value="Unassembled WGS sequence"/>
</dbReference>
<protein>
    <submittedName>
        <fullName evidence="2">Uncharacterized protein</fullName>
    </submittedName>
</protein>
<evidence type="ECO:0000313" key="2">
    <source>
        <dbReference type="EMBL" id="MPC55395.1"/>
    </source>
</evidence>
<sequence length="144" mass="15882">MTGRTLSRPCLQRAREVMAMEISTPRIHQRHGRRWTWGGWRRGGGASEGRDASCRHTPTRAWEYAPPASLRPAHTPTSNHHAVLCPVGVSEQRRGKVEAVAMADCGSIAGVSHATPPRHTTPRLTSPRQEEPHDSTLMTTRLPG</sequence>
<dbReference type="AlphaFoldDB" id="A0A5B7GDE7"/>
<evidence type="ECO:0000256" key="1">
    <source>
        <dbReference type="SAM" id="MobiDB-lite"/>
    </source>
</evidence>
<feature type="region of interest" description="Disordered" evidence="1">
    <location>
        <begin position="109"/>
        <end position="144"/>
    </location>
</feature>